<dbReference type="Gene3D" id="1.10.287.70">
    <property type="match status" value="1"/>
</dbReference>
<gene>
    <name evidence="11" type="ORF">HCN44_003500</name>
</gene>
<dbReference type="PANTHER" id="PTHR11003:SF331">
    <property type="entry name" value="OPEN RECTIFIER POTASSIUM CHANNEL PROTEIN 1"/>
    <property type="match status" value="1"/>
</dbReference>
<keyword evidence="4 9" id="KW-1133">Transmembrane helix</keyword>
<accession>A0A834XL61</accession>
<evidence type="ECO:0000256" key="9">
    <source>
        <dbReference type="SAM" id="Phobius"/>
    </source>
</evidence>
<feature type="transmembrane region" description="Helical" evidence="9">
    <location>
        <begin position="114"/>
        <end position="140"/>
    </location>
</feature>
<feature type="transmembrane region" description="Helical" evidence="9">
    <location>
        <begin position="83"/>
        <end position="102"/>
    </location>
</feature>
<keyword evidence="7" id="KW-0407">Ion channel</keyword>
<comment type="caution">
    <text evidence="11">The sequence shown here is derived from an EMBL/GenBank/DDBJ whole genome shotgun (WGS) entry which is preliminary data.</text>
</comment>
<evidence type="ECO:0000256" key="1">
    <source>
        <dbReference type="ARBA" id="ARBA00004141"/>
    </source>
</evidence>
<dbReference type="GO" id="GO:0015271">
    <property type="term" value="F:outward rectifier potassium channel activity"/>
    <property type="evidence" value="ECO:0007669"/>
    <property type="project" value="TreeGrafter"/>
</dbReference>
<dbReference type="GO" id="GO:0022841">
    <property type="term" value="F:potassium ion leak channel activity"/>
    <property type="evidence" value="ECO:0007669"/>
    <property type="project" value="TreeGrafter"/>
</dbReference>
<dbReference type="AlphaFoldDB" id="A0A834XL61"/>
<dbReference type="Proteomes" id="UP000639338">
    <property type="component" value="Unassembled WGS sequence"/>
</dbReference>
<feature type="compositionally biased region" description="Basic and acidic residues" evidence="8">
    <location>
        <begin position="775"/>
        <end position="794"/>
    </location>
</feature>
<feature type="transmembrane region" description="Helical" evidence="9">
    <location>
        <begin position="53"/>
        <end position="71"/>
    </location>
</feature>
<evidence type="ECO:0000256" key="2">
    <source>
        <dbReference type="ARBA" id="ARBA00022448"/>
    </source>
</evidence>
<keyword evidence="2" id="KW-0813">Transport</keyword>
<keyword evidence="12" id="KW-1185">Reference proteome</keyword>
<evidence type="ECO:0000256" key="5">
    <source>
        <dbReference type="ARBA" id="ARBA00023065"/>
    </source>
</evidence>
<feature type="domain" description="Potassium channel" evidence="10">
    <location>
        <begin position="55"/>
        <end position="142"/>
    </location>
</feature>
<evidence type="ECO:0000256" key="3">
    <source>
        <dbReference type="ARBA" id="ARBA00022692"/>
    </source>
</evidence>
<dbReference type="EMBL" id="JACMRX010000006">
    <property type="protein sequence ID" value="KAF7987637.1"/>
    <property type="molecule type" value="Genomic_DNA"/>
</dbReference>
<dbReference type="OrthoDB" id="297496at2759"/>
<dbReference type="GO" id="GO:0005886">
    <property type="term" value="C:plasma membrane"/>
    <property type="evidence" value="ECO:0007669"/>
    <property type="project" value="TreeGrafter"/>
</dbReference>
<feature type="region of interest" description="Disordered" evidence="8">
    <location>
        <begin position="775"/>
        <end position="800"/>
    </location>
</feature>
<reference evidence="11 12" key="1">
    <citation type="submission" date="2020-08" db="EMBL/GenBank/DDBJ databases">
        <title>Aphidius gifuensis genome sequencing and assembly.</title>
        <authorList>
            <person name="Du Z."/>
        </authorList>
    </citation>
    <scope>NUCLEOTIDE SEQUENCE [LARGE SCALE GENOMIC DNA]</scope>
    <source>
        <strain evidence="11">YNYX2018</strain>
        <tissue evidence="11">Adults</tissue>
    </source>
</reference>
<keyword evidence="5" id="KW-0406">Ion transport</keyword>
<proteinExistence type="predicted"/>
<keyword evidence="6 9" id="KW-0472">Membrane</keyword>
<dbReference type="InterPro" id="IPR013099">
    <property type="entry name" value="K_chnl_dom"/>
</dbReference>
<keyword evidence="3 9" id="KW-0812">Transmembrane</keyword>
<protein>
    <recommendedName>
        <fullName evidence="10">Potassium channel domain-containing protein</fullName>
    </recommendedName>
</protein>
<name>A0A834XL61_APHGI</name>
<dbReference type="SUPFAM" id="SSF81324">
    <property type="entry name" value="Voltage-gated potassium channels"/>
    <property type="match status" value="1"/>
</dbReference>
<sequence>MNGILLSQLGDFFSVIFIRAHEKYKSYKENHRDEFTKKLAPLETRKAGLAARVLMYLAPGFVMFIFFPASVISYYEETTYNEAVYYAFVTLTTIGFGDIVAGQDNTRSRCQGPFYIFYKAFLIVWIVFGLGYMVMIITFITRGMRSKQITRLEHKLAMNLKQTQTKIWGEFNKEVSYLRRVFNELQLSRVKRVYVNKFDYKAPLCKSSRSKSFPDLRELIYGGLTLLVPSHPRRRANSEVVPTINPVRARVVSETDLQRIDKAATFATHAIVQPAELLARLVNILGYIPPSSIDDEPPLDNSLPGLQGFSNKEILSNEFNNNWKVGSDQLSFRKPRSRATSEVHLKPKYDRGTCENHEWTWSGPAASRKIDEIIRRRQNGNKESKDSKSLFPAFNIPKSVSLSKWIKHLSSNKKESRTRNSVSVGDLEHGDENYLSTINNVNERSTYFTHTGANLSCSLENSNLLEETSVADFLRAMTALHTQVGVVPSDYVKKPQRKMGTASLTPPKLPSLLSLFSPPTDFSTSIDDKHVDKSFNYERKFSSKIVEEPRNLTTCGRLNSIIHTNKMKNRRFSLRPVETTSERIPQVLPYLSDYRYDGKNPTSTFITGFSFESSKKPLVNEESIPGISSPIVTSSGPRFSLRPEQFVGQAPSNIIGSKGIQKWRAGMLRKQISQNNLQKRVRASSLSDISIEGLQSSERNLGISPLATNDHVRTFEISKDNKSLKTVTIVSPKNLTSDLSINIESQKNYISDGAENIISTPNDFGLLKERKSITDMPKLRKEFQSDTRSSESHSEMNTYK</sequence>
<organism evidence="11 12">
    <name type="scientific">Aphidius gifuensis</name>
    <name type="common">Parasitoid wasp</name>
    <dbReference type="NCBI Taxonomy" id="684658"/>
    <lineage>
        <taxon>Eukaryota</taxon>
        <taxon>Metazoa</taxon>
        <taxon>Ecdysozoa</taxon>
        <taxon>Arthropoda</taxon>
        <taxon>Hexapoda</taxon>
        <taxon>Insecta</taxon>
        <taxon>Pterygota</taxon>
        <taxon>Neoptera</taxon>
        <taxon>Endopterygota</taxon>
        <taxon>Hymenoptera</taxon>
        <taxon>Apocrita</taxon>
        <taxon>Ichneumonoidea</taxon>
        <taxon>Braconidae</taxon>
        <taxon>Aphidiinae</taxon>
        <taxon>Aphidius</taxon>
    </lineage>
</organism>
<dbReference type="InterPro" id="IPR003280">
    <property type="entry name" value="2pore_dom_K_chnl"/>
</dbReference>
<evidence type="ECO:0000256" key="4">
    <source>
        <dbReference type="ARBA" id="ARBA00022989"/>
    </source>
</evidence>
<evidence type="ECO:0000256" key="8">
    <source>
        <dbReference type="SAM" id="MobiDB-lite"/>
    </source>
</evidence>
<evidence type="ECO:0000313" key="11">
    <source>
        <dbReference type="EMBL" id="KAF7987637.1"/>
    </source>
</evidence>
<comment type="subcellular location">
    <subcellularLocation>
        <location evidence="1">Membrane</location>
        <topology evidence="1">Multi-pass membrane protein</topology>
    </subcellularLocation>
</comment>
<dbReference type="GO" id="GO:0030322">
    <property type="term" value="P:stabilization of membrane potential"/>
    <property type="evidence" value="ECO:0007669"/>
    <property type="project" value="TreeGrafter"/>
</dbReference>
<evidence type="ECO:0000256" key="6">
    <source>
        <dbReference type="ARBA" id="ARBA00023136"/>
    </source>
</evidence>
<evidence type="ECO:0000259" key="10">
    <source>
        <dbReference type="Pfam" id="PF07885"/>
    </source>
</evidence>
<evidence type="ECO:0000256" key="7">
    <source>
        <dbReference type="ARBA" id="ARBA00023303"/>
    </source>
</evidence>
<evidence type="ECO:0000313" key="12">
    <source>
        <dbReference type="Proteomes" id="UP000639338"/>
    </source>
</evidence>
<dbReference type="PANTHER" id="PTHR11003">
    <property type="entry name" value="POTASSIUM CHANNEL, SUBFAMILY K"/>
    <property type="match status" value="1"/>
</dbReference>
<dbReference type="Pfam" id="PF07885">
    <property type="entry name" value="Ion_trans_2"/>
    <property type="match status" value="1"/>
</dbReference>